<feature type="domain" description="IraD/Gp25-like" evidence="1">
    <location>
        <begin position="33"/>
        <end position="117"/>
    </location>
</feature>
<dbReference type="EMBL" id="CP000828">
    <property type="protein sequence ID" value="ABW31336.1"/>
    <property type="molecule type" value="Genomic_DNA"/>
</dbReference>
<dbReference type="eggNOG" id="COG3628">
    <property type="taxonomic scope" value="Bacteria"/>
</dbReference>
<dbReference type="OrthoDB" id="9802846at2"/>
<evidence type="ECO:0000313" key="3">
    <source>
        <dbReference type="Proteomes" id="UP000000268"/>
    </source>
</evidence>
<gene>
    <name evidence="2" type="ordered locus">AM1_6406</name>
</gene>
<evidence type="ECO:0000313" key="2">
    <source>
        <dbReference type="EMBL" id="ABW31336.1"/>
    </source>
</evidence>
<dbReference type="InterPro" id="IPR007048">
    <property type="entry name" value="IraD/Gp25-like"/>
</dbReference>
<dbReference type="Pfam" id="PF04965">
    <property type="entry name" value="GPW_gp25"/>
    <property type="match status" value="1"/>
</dbReference>
<accession>B0C8S4</accession>
<organism evidence="2 3">
    <name type="scientific">Acaryochloris marina (strain MBIC 11017)</name>
    <dbReference type="NCBI Taxonomy" id="329726"/>
    <lineage>
        <taxon>Bacteria</taxon>
        <taxon>Bacillati</taxon>
        <taxon>Cyanobacteriota</taxon>
        <taxon>Cyanophyceae</taxon>
        <taxon>Acaryochloridales</taxon>
        <taxon>Acaryochloridaceae</taxon>
        <taxon>Acaryochloris</taxon>
    </lineage>
</organism>
<dbReference type="HOGENOM" id="CLU_133204_0_1_3"/>
<dbReference type="RefSeq" id="WP_012166510.1">
    <property type="nucleotide sequence ID" value="NC_009925.1"/>
</dbReference>
<dbReference type="AlphaFoldDB" id="B0C8S4"/>
<dbReference type="STRING" id="329726.AM1_6406"/>
<protein>
    <submittedName>
        <fullName evidence="2">GPW / gp25 family protein</fullName>
    </submittedName>
</protein>
<evidence type="ECO:0000259" key="1">
    <source>
        <dbReference type="Pfam" id="PF04965"/>
    </source>
</evidence>
<reference evidence="2 3" key="1">
    <citation type="journal article" date="2008" name="Proc. Natl. Acad. Sci. U.S.A.">
        <title>Niche adaptation and genome expansion in the chlorophyll d-producing cyanobacterium Acaryochloris marina.</title>
        <authorList>
            <person name="Swingley W.D."/>
            <person name="Chen M."/>
            <person name="Cheung P.C."/>
            <person name="Conrad A.L."/>
            <person name="Dejesa L.C."/>
            <person name="Hao J."/>
            <person name="Honchak B.M."/>
            <person name="Karbach L.E."/>
            <person name="Kurdoglu A."/>
            <person name="Lahiri S."/>
            <person name="Mastrian S.D."/>
            <person name="Miyashita H."/>
            <person name="Page L."/>
            <person name="Ramakrishna P."/>
            <person name="Satoh S."/>
            <person name="Sattley W.M."/>
            <person name="Shimada Y."/>
            <person name="Taylor H.L."/>
            <person name="Tomo T."/>
            <person name="Tsuchiya T."/>
            <person name="Wang Z.T."/>
            <person name="Raymond J."/>
            <person name="Mimuro M."/>
            <person name="Blankenship R.E."/>
            <person name="Touchman J.W."/>
        </authorList>
    </citation>
    <scope>NUCLEOTIDE SEQUENCE [LARGE SCALE GENOMIC DNA]</scope>
    <source>
        <strain evidence="3">MBIC 11017</strain>
    </source>
</reference>
<dbReference type="SUPFAM" id="SSF160719">
    <property type="entry name" value="gpW/gp25-like"/>
    <property type="match status" value="1"/>
</dbReference>
<name>B0C8S4_ACAM1</name>
<sequence>MVDGQAAHLGTGWTFPIGVNTQGNLRFSAHAIRNIEESIAIVLGTKLGERVYRPEFGSRLSELTFAPMNTQTLLLIRLYVTEALQRWEPRIVLDGVYTEPDPIEGRVDITLEYHPKQTHDYRSLVYPFYLTPIT</sequence>
<dbReference type="Proteomes" id="UP000000268">
    <property type="component" value="Chromosome"/>
</dbReference>
<keyword evidence="3" id="KW-1185">Reference proteome</keyword>
<dbReference type="KEGG" id="amr:AM1_6406"/>
<proteinExistence type="predicted"/>
<dbReference type="Gene3D" id="3.10.450.40">
    <property type="match status" value="1"/>
</dbReference>